<evidence type="ECO:0008006" key="2">
    <source>
        <dbReference type="Google" id="ProtNLM"/>
    </source>
</evidence>
<protein>
    <recommendedName>
        <fullName evidence="2">OB domain-containing protein</fullName>
    </recommendedName>
</protein>
<organism evidence="1">
    <name type="scientific">marine sediment metagenome</name>
    <dbReference type="NCBI Taxonomy" id="412755"/>
    <lineage>
        <taxon>unclassified sequences</taxon>
        <taxon>metagenomes</taxon>
        <taxon>ecological metagenomes</taxon>
    </lineage>
</organism>
<name>X1GCJ8_9ZZZZ</name>
<gene>
    <name evidence="1" type="ORF">S03H2_32392</name>
</gene>
<proteinExistence type="predicted"/>
<dbReference type="Gene3D" id="2.40.50.140">
    <property type="entry name" value="Nucleic acid-binding proteins"/>
    <property type="match status" value="1"/>
</dbReference>
<dbReference type="EMBL" id="BARU01019684">
    <property type="protein sequence ID" value="GAH55606.1"/>
    <property type="molecule type" value="Genomic_DNA"/>
</dbReference>
<dbReference type="AlphaFoldDB" id="X1GCJ8"/>
<dbReference type="InterPro" id="IPR012340">
    <property type="entry name" value="NA-bd_OB-fold"/>
</dbReference>
<comment type="caution">
    <text evidence="1">The sequence shown here is derived from an EMBL/GenBank/DDBJ whole genome shotgun (WGS) entry which is preliminary data.</text>
</comment>
<reference evidence="1" key="1">
    <citation type="journal article" date="2014" name="Front. Microbiol.">
        <title>High frequency of phylogenetically diverse reductive dehalogenase-homologous genes in deep subseafloor sedimentary metagenomes.</title>
        <authorList>
            <person name="Kawai M."/>
            <person name="Futagami T."/>
            <person name="Toyoda A."/>
            <person name="Takaki Y."/>
            <person name="Nishi S."/>
            <person name="Hori S."/>
            <person name="Arai W."/>
            <person name="Tsubouchi T."/>
            <person name="Morono Y."/>
            <person name="Uchiyama I."/>
            <person name="Ito T."/>
            <person name="Fujiyama A."/>
            <person name="Inagaki F."/>
            <person name="Takami H."/>
        </authorList>
    </citation>
    <scope>NUCLEOTIDE SEQUENCE</scope>
    <source>
        <strain evidence="1">Expedition CK06-06</strain>
    </source>
</reference>
<feature type="non-terminal residue" evidence="1">
    <location>
        <position position="69"/>
    </location>
</feature>
<accession>X1GCJ8</accession>
<evidence type="ECO:0000313" key="1">
    <source>
        <dbReference type="EMBL" id="GAH55606.1"/>
    </source>
</evidence>
<sequence>MSGKPVINSERFTHLELDGKKIIRVNVVGNVVDKFETEGEKQYIFTTIDDGSGQIALKSFGDDVKKLKP</sequence>